<protein>
    <recommendedName>
        <fullName evidence="11">E2 ubiquitin-conjugating enzyme</fullName>
    </recommendedName>
</protein>
<keyword evidence="3" id="KW-0833">Ubl conjugation pathway</keyword>
<evidence type="ECO:0000256" key="3">
    <source>
        <dbReference type="ARBA" id="ARBA00022786"/>
    </source>
</evidence>
<dbReference type="PROSITE" id="PS00183">
    <property type="entry name" value="UBC_1"/>
    <property type="match status" value="1"/>
</dbReference>
<evidence type="ECO:0000256" key="2">
    <source>
        <dbReference type="ARBA" id="ARBA00022741"/>
    </source>
</evidence>
<feature type="region of interest" description="Disordered" evidence="6">
    <location>
        <begin position="46"/>
        <end position="82"/>
    </location>
</feature>
<dbReference type="SUPFAM" id="SSF54495">
    <property type="entry name" value="UBC-like"/>
    <property type="match status" value="1"/>
</dbReference>
<name>A0A8J5GG25_ZINOF</name>
<dbReference type="Pfam" id="PF00179">
    <property type="entry name" value="UQ_con"/>
    <property type="match status" value="1"/>
</dbReference>
<sequence>MSGSALGDRLVQSVGLTPPSTRLEGEACVPDMRMAWEELMGEREKEEGVRDFGPPPTIKEIFSPSPALRRRRRSRRLRAHSAPLAGSLRVHSAPLAGSLRVHSAPLAGSLRAHSSPPPALIGSPECCAMGEATGVPICDSVRSGEAISIDARGSPSLVCGRLESLRCFRRTPGGESPSLLLILIRPRKRRGRGIGIGSNLDWDALAVLSPALLLASDSRGFEKMVDVSRVQKELVECNRDKAISGVCISLADGGTDLSHLRGTIFGPVDTPYEGGIFAIDIRLTSTIFFLFFFLIFFGGKLHPNISSQNGAICLDILKDQWSPALTLKTALLSLQALLSAPAPDDPQDAVVAKQYLDEYHTFVSTARYWTEAFAKGSSVSIEEKVEIIIINFRGEQQETYERKRFESDSIICCVQVQKLVDMGFPEDLVRSTLKSVNNDENLALEKLCS</sequence>
<evidence type="ECO:0000313" key="10">
    <source>
        <dbReference type="Proteomes" id="UP000734854"/>
    </source>
</evidence>
<evidence type="ECO:0000259" key="8">
    <source>
        <dbReference type="PROSITE" id="PS50127"/>
    </source>
</evidence>
<dbReference type="GO" id="GO:0016740">
    <property type="term" value="F:transferase activity"/>
    <property type="evidence" value="ECO:0007669"/>
    <property type="project" value="UniProtKB-KW"/>
</dbReference>
<dbReference type="InterPro" id="IPR023313">
    <property type="entry name" value="UBQ-conjugating_AS"/>
</dbReference>
<dbReference type="InterPro" id="IPR009060">
    <property type="entry name" value="UBA-like_sf"/>
</dbReference>
<dbReference type="Gene3D" id="1.10.8.10">
    <property type="entry name" value="DNA helicase RuvA subunit, C-terminal domain"/>
    <property type="match status" value="1"/>
</dbReference>
<dbReference type="SUPFAM" id="SSF46934">
    <property type="entry name" value="UBA-like"/>
    <property type="match status" value="1"/>
</dbReference>
<dbReference type="GO" id="GO:0005524">
    <property type="term" value="F:ATP binding"/>
    <property type="evidence" value="ECO:0007669"/>
    <property type="project" value="UniProtKB-KW"/>
</dbReference>
<feature type="compositionally biased region" description="Basic residues" evidence="6">
    <location>
        <begin position="68"/>
        <end position="79"/>
    </location>
</feature>
<keyword evidence="1" id="KW-0808">Transferase</keyword>
<dbReference type="InterPro" id="IPR016135">
    <property type="entry name" value="UBQ-conjugating_enzyme/RWD"/>
</dbReference>
<comment type="caution">
    <text evidence="9">The sequence shown here is derived from an EMBL/GenBank/DDBJ whole genome shotgun (WGS) entry which is preliminary data.</text>
</comment>
<dbReference type="InterPro" id="IPR015940">
    <property type="entry name" value="UBA"/>
</dbReference>
<keyword evidence="10" id="KW-1185">Reference proteome</keyword>
<feature type="active site" description="Glycyl thioester intermediate" evidence="5">
    <location>
        <position position="313"/>
    </location>
</feature>
<keyword evidence="2" id="KW-0547">Nucleotide-binding</keyword>
<gene>
    <name evidence="9" type="ORF">ZIOFF_037493</name>
</gene>
<feature type="domain" description="UBC core" evidence="8">
    <location>
        <begin position="225"/>
        <end position="375"/>
    </location>
</feature>
<evidence type="ECO:0000313" key="9">
    <source>
        <dbReference type="EMBL" id="KAG6505145.1"/>
    </source>
</evidence>
<organism evidence="9 10">
    <name type="scientific">Zingiber officinale</name>
    <name type="common">Ginger</name>
    <name type="synonym">Amomum zingiber</name>
    <dbReference type="NCBI Taxonomy" id="94328"/>
    <lineage>
        <taxon>Eukaryota</taxon>
        <taxon>Viridiplantae</taxon>
        <taxon>Streptophyta</taxon>
        <taxon>Embryophyta</taxon>
        <taxon>Tracheophyta</taxon>
        <taxon>Spermatophyta</taxon>
        <taxon>Magnoliopsida</taxon>
        <taxon>Liliopsida</taxon>
        <taxon>Zingiberales</taxon>
        <taxon>Zingiberaceae</taxon>
        <taxon>Zingiber</taxon>
    </lineage>
</organism>
<dbReference type="Proteomes" id="UP000734854">
    <property type="component" value="Unassembled WGS sequence"/>
</dbReference>
<dbReference type="EMBL" id="JACMSC010000010">
    <property type="protein sequence ID" value="KAG6505145.1"/>
    <property type="molecule type" value="Genomic_DNA"/>
</dbReference>
<dbReference type="PANTHER" id="PTHR24068">
    <property type="entry name" value="UBIQUITIN-CONJUGATING ENZYME E2"/>
    <property type="match status" value="1"/>
</dbReference>
<dbReference type="Pfam" id="PF00627">
    <property type="entry name" value="UBA"/>
    <property type="match status" value="1"/>
</dbReference>
<dbReference type="PROSITE" id="PS50030">
    <property type="entry name" value="UBA"/>
    <property type="match status" value="1"/>
</dbReference>
<dbReference type="InterPro" id="IPR000608">
    <property type="entry name" value="UBC"/>
</dbReference>
<evidence type="ECO:0000259" key="7">
    <source>
        <dbReference type="PROSITE" id="PS50030"/>
    </source>
</evidence>
<evidence type="ECO:0000256" key="1">
    <source>
        <dbReference type="ARBA" id="ARBA00022679"/>
    </source>
</evidence>
<proteinExistence type="predicted"/>
<dbReference type="PROSITE" id="PS50127">
    <property type="entry name" value="UBC_2"/>
    <property type="match status" value="1"/>
</dbReference>
<evidence type="ECO:0000256" key="5">
    <source>
        <dbReference type="PROSITE-ProRule" id="PRU10133"/>
    </source>
</evidence>
<accession>A0A8J5GG25</accession>
<feature type="region of interest" description="Disordered" evidence="6">
    <location>
        <begin position="1"/>
        <end position="22"/>
    </location>
</feature>
<feature type="domain" description="UBA" evidence="7">
    <location>
        <begin position="406"/>
        <end position="449"/>
    </location>
</feature>
<dbReference type="Gene3D" id="3.10.110.10">
    <property type="entry name" value="Ubiquitin Conjugating Enzyme"/>
    <property type="match status" value="1"/>
</dbReference>
<evidence type="ECO:0000256" key="4">
    <source>
        <dbReference type="ARBA" id="ARBA00022840"/>
    </source>
</evidence>
<dbReference type="SMART" id="SM00212">
    <property type="entry name" value="UBCc"/>
    <property type="match status" value="1"/>
</dbReference>
<evidence type="ECO:0008006" key="11">
    <source>
        <dbReference type="Google" id="ProtNLM"/>
    </source>
</evidence>
<evidence type="ECO:0000256" key="6">
    <source>
        <dbReference type="SAM" id="MobiDB-lite"/>
    </source>
</evidence>
<keyword evidence="4" id="KW-0067">ATP-binding</keyword>
<dbReference type="AlphaFoldDB" id="A0A8J5GG25"/>
<dbReference type="SMART" id="SM00165">
    <property type="entry name" value="UBA"/>
    <property type="match status" value="1"/>
</dbReference>
<reference evidence="9 10" key="1">
    <citation type="submission" date="2020-08" db="EMBL/GenBank/DDBJ databases">
        <title>Plant Genome Project.</title>
        <authorList>
            <person name="Zhang R.-G."/>
        </authorList>
    </citation>
    <scope>NUCLEOTIDE SEQUENCE [LARGE SCALE GENOMIC DNA]</scope>
    <source>
        <tissue evidence="9">Rhizome</tissue>
    </source>
</reference>